<dbReference type="Pfam" id="PF13704">
    <property type="entry name" value="Glyco_tranf_2_4"/>
    <property type="match status" value="1"/>
</dbReference>
<evidence type="ECO:0000313" key="2">
    <source>
        <dbReference type="Proteomes" id="UP000611500"/>
    </source>
</evidence>
<sequence length="281" mass="31475">MVYRDHWALAQWYRHYARHLGAENLFIVAHGADPTLSMLCPKATILPLPRDRLDGFDTLRDTVLNGFQAGLGAVYDWVIRTDADELICLDPDIHPNFSTLLEGQPSDAIFALGMNVAERPGDPRIGEGKAALPLRPAIAFSGHYSKAWAARNGMALARHGIALRPARAARYPFVLPRGVYLAHLKYASRRALNAANEHRREIATGPGRALPGSAWAKPKLTARKFYSDFEALPERPWQDCEPEAWERISTAPQRDLKKGLLRAQNIRPECRTTLPQRILSF</sequence>
<proteinExistence type="predicted"/>
<reference evidence="1" key="2">
    <citation type="submission" date="2020-09" db="EMBL/GenBank/DDBJ databases">
        <authorList>
            <person name="Sun Q."/>
            <person name="Zhou Y."/>
        </authorList>
    </citation>
    <scope>NUCLEOTIDE SEQUENCE</scope>
    <source>
        <strain evidence="1">CGMCC 1.7081</strain>
    </source>
</reference>
<dbReference type="Proteomes" id="UP000611500">
    <property type="component" value="Unassembled WGS sequence"/>
</dbReference>
<dbReference type="AlphaFoldDB" id="A0A8J3HCI1"/>
<comment type="caution">
    <text evidence="1">The sequence shown here is derived from an EMBL/GenBank/DDBJ whole genome shotgun (WGS) entry which is preliminary data.</text>
</comment>
<protein>
    <recommendedName>
        <fullName evidence="3">Glycosyl transferase family 2</fullName>
    </recommendedName>
</protein>
<reference evidence="1" key="1">
    <citation type="journal article" date="2014" name="Int. J. Syst. Evol. Microbiol.">
        <title>Complete genome sequence of Corynebacterium casei LMG S-19264T (=DSM 44701T), isolated from a smear-ripened cheese.</title>
        <authorList>
            <consortium name="US DOE Joint Genome Institute (JGI-PGF)"/>
            <person name="Walter F."/>
            <person name="Albersmeier A."/>
            <person name="Kalinowski J."/>
            <person name="Ruckert C."/>
        </authorList>
    </citation>
    <scope>NUCLEOTIDE SEQUENCE</scope>
    <source>
        <strain evidence="1">CGMCC 1.7081</strain>
    </source>
</reference>
<accession>A0A8J3HCI1</accession>
<organism evidence="1 2">
    <name type="scientific">Pseudodonghicola xiamenensis</name>
    <dbReference type="NCBI Taxonomy" id="337702"/>
    <lineage>
        <taxon>Bacteria</taxon>
        <taxon>Pseudomonadati</taxon>
        <taxon>Pseudomonadota</taxon>
        <taxon>Alphaproteobacteria</taxon>
        <taxon>Rhodobacterales</taxon>
        <taxon>Paracoccaceae</taxon>
        <taxon>Pseudodonghicola</taxon>
    </lineage>
</organism>
<keyword evidence="2" id="KW-1185">Reference proteome</keyword>
<evidence type="ECO:0008006" key="3">
    <source>
        <dbReference type="Google" id="ProtNLM"/>
    </source>
</evidence>
<dbReference type="EMBL" id="BNAP01000031">
    <property type="protein sequence ID" value="GHH01949.1"/>
    <property type="molecule type" value="Genomic_DNA"/>
</dbReference>
<gene>
    <name evidence="1" type="ORF">GCM10010961_39490</name>
</gene>
<name>A0A8J3HCI1_9RHOB</name>
<evidence type="ECO:0000313" key="1">
    <source>
        <dbReference type="EMBL" id="GHH01949.1"/>
    </source>
</evidence>